<dbReference type="SMART" id="SM00312">
    <property type="entry name" value="PX"/>
    <property type="match status" value="1"/>
</dbReference>
<gene>
    <name evidence="12" type="ORF">SPSK_04219</name>
</gene>
<keyword evidence="6" id="KW-0472">Membrane</keyword>
<dbReference type="PANTHER" id="PTHR10555:SF170">
    <property type="entry name" value="FI18122P1"/>
    <property type="match status" value="1"/>
</dbReference>
<evidence type="ECO:0000256" key="1">
    <source>
        <dbReference type="ARBA" id="ARBA00004148"/>
    </source>
</evidence>
<dbReference type="GeneID" id="27666307"/>
<evidence type="ECO:0000256" key="9">
    <source>
        <dbReference type="ARBA" id="ARBA00033785"/>
    </source>
</evidence>
<reference evidence="12 13" key="2">
    <citation type="journal article" date="2015" name="Eukaryot. Cell">
        <title>Asexual propagation of a virulent clone complex in a human and feline outbreak of sporotrichosis.</title>
        <authorList>
            <person name="Teixeira Mde M."/>
            <person name="Rodrigues A.M."/>
            <person name="Tsui C.K."/>
            <person name="de Almeida L.G."/>
            <person name="Van Diepeningen A.D."/>
            <person name="van den Ende B.G."/>
            <person name="Fernandes G.F."/>
            <person name="Kano R."/>
            <person name="Hamelin R.C."/>
            <person name="Lopes-Bezerra L.M."/>
            <person name="Vasconcelos A.T."/>
            <person name="de Hoog S."/>
            <person name="de Camargo Z.P."/>
            <person name="Felipe M.S."/>
        </authorList>
    </citation>
    <scope>NUCLEOTIDE SEQUENCE [LARGE SCALE GENOMIC DNA]</scope>
    <source>
        <strain evidence="12 13">1099-18</strain>
    </source>
</reference>
<evidence type="ECO:0000256" key="6">
    <source>
        <dbReference type="ARBA" id="ARBA00023136"/>
    </source>
</evidence>
<dbReference type="CDD" id="cd07280">
    <property type="entry name" value="PX_YPT35"/>
    <property type="match status" value="1"/>
</dbReference>
<dbReference type="InterPro" id="IPR036871">
    <property type="entry name" value="PX_dom_sf"/>
</dbReference>
<feature type="compositionally biased region" description="Low complexity" evidence="10">
    <location>
        <begin position="119"/>
        <end position="136"/>
    </location>
</feature>
<dbReference type="InterPro" id="IPR001683">
    <property type="entry name" value="PX_dom"/>
</dbReference>
<comment type="similarity">
    <text evidence="3">Belongs to the YPT35 family.</text>
</comment>
<organism evidence="12 13">
    <name type="scientific">Sporothrix schenckii 1099-18</name>
    <dbReference type="NCBI Taxonomy" id="1397361"/>
    <lineage>
        <taxon>Eukaryota</taxon>
        <taxon>Fungi</taxon>
        <taxon>Dikarya</taxon>
        <taxon>Ascomycota</taxon>
        <taxon>Pezizomycotina</taxon>
        <taxon>Sordariomycetes</taxon>
        <taxon>Sordariomycetidae</taxon>
        <taxon>Ophiostomatales</taxon>
        <taxon>Ophiostomataceae</taxon>
        <taxon>Sporothrix</taxon>
    </lineage>
</organism>
<feature type="compositionally biased region" description="Low complexity" evidence="10">
    <location>
        <begin position="432"/>
        <end position="451"/>
    </location>
</feature>
<sequence length="533" mass="55879">MASSTPSANTAQRAPGQPLDDGAIQNSQDSTAEPKKGTAGNSALPNGHRTVPRIIDGPQPDADEDDDPPAPFPPYREPDETGGHEDVESHDHDPLHISAQGDSTPLSTADEGATHSESTAEPIAAIAAEPTHETIAVPLSPPLQTSEQTSEQASEPVQEAEPEPFVQPTPLSPLASPPAPPPPYWTHSRDGSQGNNTSLDVGRPATAAASTGRTNAEISFFSAPFFRRLDTSSRSQGTASSISSATQRPSTSSTNPSSLYIGSRGAAATGNGRTSYQGHHRRDTSSSTLDGNVNLITLQDNEAAEDDGYGSSGGWQYNGATPAAGAPASSSSALLSPAASALRHPGPPPGNSGSGNTSPLAAPRTTNYPPKNVNYNRCWARRVDVTDHVVIGAGNSSTMVAHPRLGAFVVWTIRVQTLEGSSGNPYFANNGNAPTPRSPNNASSPSPSSSAGHSFCIYKRYSEFDTLRRRLLASFPQARGGGALPPLPPKSVLGKFRPDFLEKRRLGLQYFLNCILLNPEFAGSPVLKEFLFS</sequence>
<feature type="compositionally biased region" description="Polar residues" evidence="10">
    <location>
        <begin position="232"/>
        <end position="260"/>
    </location>
</feature>
<feature type="region of interest" description="Disordered" evidence="10">
    <location>
        <begin position="422"/>
        <end position="451"/>
    </location>
</feature>
<comment type="subcellular location">
    <subcellularLocation>
        <location evidence="2">Endosome</location>
    </subcellularLocation>
    <subcellularLocation>
        <location evidence="1">Vacuole membrane</location>
        <topology evidence="1">Peripheral membrane protein</topology>
    </subcellularLocation>
</comment>
<dbReference type="InterPro" id="IPR037917">
    <property type="entry name" value="Ypt35_PX"/>
</dbReference>
<feature type="region of interest" description="Disordered" evidence="10">
    <location>
        <begin position="320"/>
        <end position="373"/>
    </location>
</feature>
<dbReference type="EMBL" id="AXCR01000010">
    <property type="protein sequence ID" value="KJR83137.1"/>
    <property type="molecule type" value="Genomic_DNA"/>
</dbReference>
<protein>
    <recommendedName>
        <fullName evidence="8">Endosomal/vacuolar adapter protein YPT35</fullName>
    </recommendedName>
    <alternativeName>
        <fullName evidence="9">PX domain-containing protein YPT35</fullName>
    </alternativeName>
</protein>
<comment type="function">
    <text evidence="7">Recruits the lipid transfer protein VPS13 to endosomal and vacuolar membranes.</text>
</comment>
<dbReference type="Gene3D" id="3.30.1520.10">
    <property type="entry name" value="Phox-like domain"/>
    <property type="match status" value="1"/>
</dbReference>
<feature type="compositionally biased region" description="Polar residues" evidence="10">
    <location>
        <begin position="422"/>
        <end position="431"/>
    </location>
</feature>
<evidence type="ECO:0000256" key="7">
    <source>
        <dbReference type="ARBA" id="ARBA00033728"/>
    </source>
</evidence>
<feature type="compositionally biased region" description="Basic and acidic residues" evidence="10">
    <location>
        <begin position="76"/>
        <end position="95"/>
    </location>
</feature>
<proteinExistence type="inferred from homology"/>
<reference evidence="12 13" key="1">
    <citation type="journal article" date="2014" name="BMC Genomics">
        <title>Comparative genomics of the major fungal agents of human and animal Sporotrichosis: Sporothrix schenckii and Sporothrix brasiliensis.</title>
        <authorList>
            <person name="Teixeira M.M."/>
            <person name="de Almeida L.G."/>
            <person name="Kubitschek-Barreira P."/>
            <person name="Alves F.L."/>
            <person name="Kioshima E.S."/>
            <person name="Abadio A.K."/>
            <person name="Fernandes L."/>
            <person name="Derengowski L.S."/>
            <person name="Ferreira K.S."/>
            <person name="Souza R.C."/>
            <person name="Ruiz J.C."/>
            <person name="de Andrade N.C."/>
            <person name="Paes H.C."/>
            <person name="Nicola A.M."/>
            <person name="Albuquerque P."/>
            <person name="Gerber A.L."/>
            <person name="Martins V.P."/>
            <person name="Peconick L.D."/>
            <person name="Neto A.V."/>
            <person name="Chaucanez C.B."/>
            <person name="Silva P.A."/>
            <person name="Cunha O.L."/>
            <person name="de Oliveira F.F."/>
            <person name="dos Santos T.C."/>
            <person name="Barros A.L."/>
            <person name="Soares M.A."/>
            <person name="de Oliveira L.M."/>
            <person name="Marini M.M."/>
            <person name="Villalobos-Duno H."/>
            <person name="Cunha M.M."/>
            <person name="de Hoog S."/>
            <person name="da Silveira J.F."/>
            <person name="Henrissat B."/>
            <person name="Nino-Vega G.A."/>
            <person name="Cisalpino P.S."/>
            <person name="Mora-Montes H.M."/>
            <person name="Almeida S.R."/>
            <person name="Stajich J.E."/>
            <person name="Lopes-Bezerra L.M."/>
            <person name="Vasconcelos A.T."/>
            <person name="Felipe M.S."/>
        </authorList>
    </citation>
    <scope>NUCLEOTIDE SEQUENCE [LARGE SCALE GENOMIC DNA]</scope>
    <source>
        <strain evidence="12 13">1099-18</strain>
    </source>
</reference>
<evidence type="ECO:0000256" key="5">
    <source>
        <dbReference type="ARBA" id="ARBA00022753"/>
    </source>
</evidence>
<feature type="compositionally biased region" description="Polar residues" evidence="10">
    <location>
        <begin position="142"/>
        <end position="155"/>
    </location>
</feature>
<feature type="compositionally biased region" description="Polar residues" evidence="10">
    <location>
        <begin position="1"/>
        <end position="12"/>
    </location>
</feature>
<evidence type="ECO:0000259" key="11">
    <source>
        <dbReference type="PROSITE" id="PS50195"/>
    </source>
</evidence>
<dbReference type="PANTHER" id="PTHR10555">
    <property type="entry name" value="SORTING NEXIN"/>
    <property type="match status" value="1"/>
</dbReference>
<keyword evidence="5" id="KW-0967">Endosome</keyword>
<evidence type="ECO:0000256" key="8">
    <source>
        <dbReference type="ARBA" id="ARBA00033774"/>
    </source>
</evidence>
<evidence type="ECO:0000256" key="2">
    <source>
        <dbReference type="ARBA" id="ARBA00004177"/>
    </source>
</evidence>
<dbReference type="GO" id="GO:0010008">
    <property type="term" value="C:endosome membrane"/>
    <property type="evidence" value="ECO:0007669"/>
    <property type="project" value="UniProtKB-SubCell"/>
</dbReference>
<dbReference type="RefSeq" id="XP_016585813.1">
    <property type="nucleotide sequence ID" value="XM_016731030.1"/>
</dbReference>
<dbReference type="SUPFAM" id="SSF64268">
    <property type="entry name" value="PX domain"/>
    <property type="match status" value="1"/>
</dbReference>
<dbReference type="VEuPathDB" id="FungiDB:SPSK_04219"/>
<dbReference type="GO" id="GO:0032266">
    <property type="term" value="F:phosphatidylinositol-3-phosphate binding"/>
    <property type="evidence" value="ECO:0007669"/>
    <property type="project" value="InterPro"/>
</dbReference>
<dbReference type="KEGG" id="ssck:SPSK_04219"/>
<keyword evidence="4" id="KW-0926">Vacuole</keyword>
<feature type="region of interest" description="Disordered" evidence="10">
    <location>
        <begin position="1"/>
        <end position="212"/>
    </location>
</feature>
<dbReference type="GO" id="GO:0005774">
    <property type="term" value="C:vacuolar membrane"/>
    <property type="evidence" value="ECO:0007669"/>
    <property type="project" value="UniProtKB-SubCell"/>
</dbReference>
<dbReference type="OrthoDB" id="10254720at2759"/>
<feature type="domain" description="PX" evidence="11">
    <location>
        <begin position="389"/>
        <end position="533"/>
    </location>
</feature>
<evidence type="ECO:0000256" key="3">
    <source>
        <dbReference type="ARBA" id="ARBA00007426"/>
    </source>
</evidence>
<evidence type="ECO:0000313" key="12">
    <source>
        <dbReference type="EMBL" id="KJR83137.1"/>
    </source>
</evidence>
<dbReference type="Pfam" id="PF00787">
    <property type="entry name" value="PX"/>
    <property type="match status" value="1"/>
</dbReference>
<feature type="compositionally biased region" description="Low complexity" evidence="10">
    <location>
        <begin position="322"/>
        <end position="342"/>
    </location>
</feature>
<comment type="caution">
    <text evidence="12">The sequence shown here is derived from an EMBL/GenBank/DDBJ whole genome shotgun (WGS) entry which is preliminary data.</text>
</comment>
<dbReference type="AlphaFoldDB" id="A0A0F2M0A4"/>
<evidence type="ECO:0000256" key="4">
    <source>
        <dbReference type="ARBA" id="ARBA00022554"/>
    </source>
</evidence>
<dbReference type="Proteomes" id="UP000033710">
    <property type="component" value="Unassembled WGS sequence"/>
</dbReference>
<evidence type="ECO:0000256" key="10">
    <source>
        <dbReference type="SAM" id="MobiDB-lite"/>
    </source>
</evidence>
<accession>A0A0F2M0A4</accession>
<feature type="region of interest" description="Disordered" evidence="10">
    <location>
        <begin position="232"/>
        <end position="292"/>
    </location>
</feature>
<feature type="compositionally biased region" description="Polar residues" evidence="10">
    <location>
        <begin position="364"/>
        <end position="373"/>
    </location>
</feature>
<dbReference type="PROSITE" id="PS50195">
    <property type="entry name" value="PX"/>
    <property type="match status" value="1"/>
</dbReference>
<feature type="compositionally biased region" description="Pro residues" evidence="10">
    <location>
        <begin position="165"/>
        <end position="184"/>
    </location>
</feature>
<name>A0A0F2M0A4_SPOSC</name>
<evidence type="ECO:0000313" key="13">
    <source>
        <dbReference type="Proteomes" id="UP000033710"/>
    </source>
</evidence>